<dbReference type="Pfam" id="PF00155">
    <property type="entry name" value="Aminotran_1_2"/>
    <property type="match status" value="1"/>
</dbReference>
<gene>
    <name evidence="7" type="ORF">E1I69_06145</name>
</gene>
<dbReference type="GO" id="GO:0030170">
    <property type="term" value="F:pyridoxal phosphate binding"/>
    <property type="evidence" value="ECO:0007669"/>
    <property type="project" value="InterPro"/>
</dbReference>
<dbReference type="PROSITE" id="PS00599">
    <property type="entry name" value="AA_TRANSFER_CLASS_2"/>
    <property type="match status" value="1"/>
</dbReference>
<keyword evidence="4 5" id="KW-0663">Pyridoxal phosphate</keyword>
<proteinExistence type="inferred from homology"/>
<evidence type="ECO:0000256" key="2">
    <source>
        <dbReference type="ARBA" id="ARBA00011738"/>
    </source>
</evidence>
<dbReference type="InterPro" id="IPR001917">
    <property type="entry name" value="Aminotrans_II_pyridoxalP_BS"/>
</dbReference>
<evidence type="ECO:0000256" key="3">
    <source>
        <dbReference type="ARBA" id="ARBA00022679"/>
    </source>
</evidence>
<feature type="domain" description="Aminotransferase class I/classII large" evidence="6">
    <location>
        <begin position="42"/>
        <end position="382"/>
    </location>
</feature>
<dbReference type="SUPFAM" id="SSF53383">
    <property type="entry name" value="PLP-dependent transferases"/>
    <property type="match status" value="1"/>
</dbReference>
<comment type="caution">
    <text evidence="7">The sequence shown here is derived from an EMBL/GenBank/DDBJ whole genome shotgun (WGS) entry which is preliminary data.</text>
</comment>
<dbReference type="InterPro" id="IPR004839">
    <property type="entry name" value="Aminotransferase_I/II_large"/>
</dbReference>
<evidence type="ECO:0000313" key="7">
    <source>
        <dbReference type="EMBL" id="THE13785.1"/>
    </source>
</evidence>
<evidence type="ECO:0000313" key="8">
    <source>
        <dbReference type="Proteomes" id="UP000306477"/>
    </source>
</evidence>
<evidence type="ECO:0000256" key="1">
    <source>
        <dbReference type="ARBA" id="ARBA00001933"/>
    </source>
</evidence>
<dbReference type="PANTHER" id="PTHR13693:SF3">
    <property type="entry name" value="LD36009P"/>
    <property type="match status" value="1"/>
</dbReference>
<dbReference type="OrthoDB" id="9807157at2"/>
<dbReference type="InterPro" id="IPR015421">
    <property type="entry name" value="PyrdxlP-dep_Trfase_major"/>
</dbReference>
<dbReference type="InterPro" id="IPR015424">
    <property type="entry name" value="PyrdxlP-dep_Trfase"/>
</dbReference>
<comment type="cofactor">
    <cofactor evidence="1 5">
        <name>pyridoxal 5'-phosphate</name>
        <dbReference type="ChEBI" id="CHEBI:597326"/>
    </cofactor>
</comment>
<dbReference type="InterPro" id="IPR015422">
    <property type="entry name" value="PyrdxlP-dep_Trfase_small"/>
</dbReference>
<protein>
    <submittedName>
        <fullName evidence="7">Glycine C-acetyltransferase</fullName>
        <ecNumber evidence="7">2.3.1.29</ecNumber>
    </submittedName>
</protein>
<accession>A0A4S3PWB0</accession>
<organism evidence="7 8">
    <name type="scientific">Bacillus timonensis</name>
    <dbReference type="NCBI Taxonomy" id="1033734"/>
    <lineage>
        <taxon>Bacteria</taxon>
        <taxon>Bacillati</taxon>
        <taxon>Bacillota</taxon>
        <taxon>Bacilli</taxon>
        <taxon>Bacillales</taxon>
        <taxon>Bacillaceae</taxon>
        <taxon>Bacillus</taxon>
    </lineage>
</organism>
<dbReference type="GO" id="GO:0008890">
    <property type="term" value="F:glycine C-acetyltransferase activity"/>
    <property type="evidence" value="ECO:0007669"/>
    <property type="project" value="UniProtKB-EC"/>
</dbReference>
<reference evidence="7 8" key="1">
    <citation type="journal article" date="2019" name="Indoor Air">
        <title>Impacts of indoor surface finishes on bacterial viability.</title>
        <authorList>
            <person name="Hu J."/>
            <person name="Maamar S.B."/>
            <person name="Glawe A.J."/>
            <person name="Gottel N."/>
            <person name="Gilbert J.A."/>
            <person name="Hartmann E.M."/>
        </authorList>
    </citation>
    <scope>NUCLEOTIDE SEQUENCE [LARGE SCALE GENOMIC DNA]</scope>
    <source>
        <strain evidence="7 8">AF060A6</strain>
    </source>
</reference>
<dbReference type="AlphaFoldDB" id="A0A4S3PWB0"/>
<dbReference type="EMBL" id="SLUB01000007">
    <property type="protein sequence ID" value="THE13785.1"/>
    <property type="molecule type" value="Genomic_DNA"/>
</dbReference>
<dbReference type="EC" id="2.3.1.29" evidence="7"/>
<dbReference type="Proteomes" id="UP000306477">
    <property type="component" value="Unassembled WGS sequence"/>
</dbReference>
<evidence type="ECO:0000256" key="5">
    <source>
        <dbReference type="RuleBase" id="RU003693"/>
    </source>
</evidence>
<dbReference type="PANTHER" id="PTHR13693">
    <property type="entry name" value="CLASS II AMINOTRANSFERASE/8-AMINO-7-OXONONANOATE SYNTHASE"/>
    <property type="match status" value="1"/>
</dbReference>
<dbReference type="InterPro" id="IPR050087">
    <property type="entry name" value="AON_synthase_class-II"/>
</dbReference>
<comment type="subunit">
    <text evidence="2">Homodimer.</text>
</comment>
<keyword evidence="8" id="KW-1185">Reference proteome</keyword>
<dbReference type="STRING" id="1033734.GCA_000285535_02637"/>
<sequence>MSKVLDSFLHENLEDLKKKGLYNVIDPIQGANGPVIKINGKELINLSSNNYLGLATDERLKEVAKEAIDTYGVGAGAVRTINGTLDLHLKLEEKLAEFKHTEAAISYQSGFNCNMAAISAVMDKNDAILSDELNHASIIDGCRLSKAKIIRVNHSDMDDLRKKAKEATESGLYNKVMVITDGVFSMDGDIAKLPEIVQIAEEFDLITYVDDAHGSGVLGKGAGTVKHFGLSDKVDFQIGTLSKAIGVVGGYVAGKKELIDWLKVRSRPFLFSTAVTPADVTAATKAIEILMNSTELHDKLWDNANYFKQQLKERGFDIGHSETPITPVIVGEEVKTQEFSKRLIEEGVYAKSIVFPTVPQGTGRVRNMPTAAHTKEMLDQAVAIYEKVGKEMNII</sequence>
<dbReference type="CDD" id="cd06454">
    <property type="entry name" value="KBL_like"/>
    <property type="match status" value="1"/>
</dbReference>
<evidence type="ECO:0000256" key="4">
    <source>
        <dbReference type="ARBA" id="ARBA00022898"/>
    </source>
</evidence>
<evidence type="ECO:0000259" key="6">
    <source>
        <dbReference type="Pfam" id="PF00155"/>
    </source>
</evidence>
<dbReference type="Gene3D" id="3.40.640.10">
    <property type="entry name" value="Type I PLP-dependent aspartate aminotransferase-like (Major domain)"/>
    <property type="match status" value="1"/>
</dbReference>
<name>A0A4S3PWB0_9BACI</name>
<dbReference type="InterPro" id="IPR010962">
    <property type="entry name" value="AONS_Archaea/Firmicutes"/>
</dbReference>
<comment type="similarity">
    <text evidence="5">Belongs to the class-II pyridoxal-phosphate-dependent aminotransferase family.</text>
</comment>
<dbReference type="RefSeq" id="WP_136378721.1">
    <property type="nucleotide sequence ID" value="NZ_SLUB01000007.1"/>
</dbReference>
<dbReference type="NCBIfam" id="NF005394">
    <property type="entry name" value="PRK06939.1"/>
    <property type="match status" value="1"/>
</dbReference>
<keyword evidence="3 7" id="KW-0808">Transferase</keyword>
<dbReference type="NCBIfam" id="TIGR01825">
    <property type="entry name" value="gly_Cac_T_rel"/>
    <property type="match status" value="1"/>
</dbReference>
<keyword evidence="7" id="KW-0012">Acyltransferase</keyword>
<dbReference type="FunFam" id="3.40.640.10:FF:000006">
    <property type="entry name" value="5-aminolevulinate synthase, mitochondrial"/>
    <property type="match status" value="1"/>
</dbReference>
<dbReference type="Gene3D" id="3.90.1150.10">
    <property type="entry name" value="Aspartate Aminotransferase, domain 1"/>
    <property type="match status" value="1"/>
</dbReference>